<organism evidence="2 3">
    <name type="scientific">Streptococcus henryi</name>
    <dbReference type="NCBI Taxonomy" id="439219"/>
    <lineage>
        <taxon>Bacteria</taxon>
        <taxon>Bacillati</taxon>
        <taxon>Bacillota</taxon>
        <taxon>Bacilli</taxon>
        <taxon>Lactobacillales</taxon>
        <taxon>Streptococcaceae</taxon>
        <taxon>Streptococcus</taxon>
    </lineage>
</organism>
<feature type="transmembrane region" description="Helical" evidence="1">
    <location>
        <begin position="346"/>
        <end position="369"/>
    </location>
</feature>
<keyword evidence="1" id="KW-0472">Membrane</keyword>
<accession>A0A1G6A152</accession>
<dbReference type="eggNOG" id="COG1277">
    <property type="taxonomic scope" value="Bacteria"/>
</dbReference>
<evidence type="ECO:0000256" key="1">
    <source>
        <dbReference type="SAM" id="Phobius"/>
    </source>
</evidence>
<dbReference type="STRING" id="439219.SAMN02910293_00119"/>
<feature type="transmembrane region" description="Helical" evidence="1">
    <location>
        <begin position="214"/>
        <end position="243"/>
    </location>
</feature>
<dbReference type="EMBL" id="FMXP01000002">
    <property type="protein sequence ID" value="SDB02171.1"/>
    <property type="molecule type" value="Genomic_DNA"/>
</dbReference>
<protein>
    <submittedName>
        <fullName evidence="2">ABC-2 type transport system permease protein</fullName>
    </submittedName>
</protein>
<gene>
    <name evidence="2" type="ORF">SAMN02910293_00119</name>
</gene>
<feature type="transmembrane region" description="Helical" evidence="1">
    <location>
        <begin position="170"/>
        <end position="193"/>
    </location>
</feature>
<evidence type="ECO:0000313" key="2">
    <source>
        <dbReference type="EMBL" id="SDB02171.1"/>
    </source>
</evidence>
<keyword evidence="1" id="KW-0812">Transmembrane</keyword>
<dbReference type="RefSeq" id="WP_018164797.1">
    <property type="nucleotide sequence ID" value="NZ_FMXP01000002.1"/>
</dbReference>
<dbReference type="AlphaFoldDB" id="A0A1G6A152"/>
<sequence length="379" mass="43455">MQFFTFELKRFLKNPKNQVCLVLLFLFILGMFTVNQTVFRKRFAEADLAFIRLDYQQAQQAVNSLEKEVQLHPNDEGLAQALITAKKEHDFRDKQLTAVENNDFATFANLENQLNTSRLDSIPEKDRDSDEYRQLEAMVRYFNAIKSVNGNFSVSVNDSSDSAFIIGRSMVAWLSSTTIFVLVTVLIADGVSHDIESSQIRFYHLMGGRKPKQLVLKLVVPILAVFVTTLTVFLLCYVINGLFDGYGTWQYPYLMSNGIILPIWKMSLNTVTMFLVALIFIGSLGQFLSLIFKKSLVVIGLIVVFLTGFMTISQEEWFQPFKKFVPFEYLGYGQLINDVKILPSKAITIGIIYLTSMSLIFIVFSVYLYQHYYYRKVGK</sequence>
<proteinExistence type="predicted"/>
<reference evidence="2 3" key="1">
    <citation type="submission" date="2016-10" db="EMBL/GenBank/DDBJ databases">
        <authorList>
            <person name="de Groot N.N."/>
        </authorList>
    </citation>
    <scope>NUCLEOTIDE SEQUENCE [LARGE SCALE GENOMIC DNA]</scope>
    <source>
        <strain evidence="2 3">A-4</strain>
    </source>
</reference>
<keyword evidence="1" id="KW-1133">Transmembrane helix</keyword>
<feature type="transmembrane region" description="Helical" evidence="1">
    <location>
        <begin position="296"/>
        <end position="313"/>
    </location>
</feature>
<feature type="transmembrane region" description="Helical" evidence="1">
    <location>
        <begin position="263"/>
        <end position="284"/>
    </location>
</feature>
<evidence type="ECO:0000313" key="3">
    <source>
        <dbReference type="Proteomes" id="UP000182508"/>
    </source>
</evidence>
<keyword evidence="3" id="KW-1185">Reference proteome</keyword>
<dbReference type="Proteomes" id="UP000182508">
    <property type="component" value="Unassembled WGS sequence"/>
</dbReference>
<name>A0A1G6A152_9STRE</name>